<evidence type="ECO:0000313" key="2">
    <source>
        <dbReference type="Proteomes" id="UP000077266"/>
    </source>
</evidence>
<dbReference type="Proteomes" id="UP000077266">
    <property type="component" value="Unassembled WGS sequence"/>
</dbReference>
<accession>A0A166N8C9</accession>
<sequence length="513" mass="57176">MSEETTTLSDECVVPWRLGFYLGVGVDCLTGATMNSALEEFRTDFTATPEMVSTRDACHLCTDMESTSRAFATYESYPSQAYNIAPLHDVVAAHALDRMIYSPTTLSVVLRRDIRSSPSPASDGYRLTPHAVETLELRGASAFRELFGDYFVSEVQVGSSFEAVLTYMCATPGARTALIQRLQTVIEARSESNSSIPVFLPLIQEGRISLHIVMKGVRFGRNIGNSVTIRTDIAHSVGVADQIRVHLESFNQRILPTSVAAYLRSYTAIVGGAQISPTLPVPLRVFGELEQLRRLLRGCFVTSGTLLSFGPNETQQHLQMRIRALQENSSMLQPQLASQGDLRQSLLHEARDVGNEISRFNLAYDIWRQCYYFRKSPANRRAATSTPGVTWRIGITDGDGEGEIECHRIVISVSKCPLFLPWRRALRSAEVTGGELSLFNANDDRPQRIIGCRIVSRFGRGICQVSDNFLLSTWQRSLPIVLSSGFLRRDRWEIEVWVSKNPYLDALAQLPPS</sequence>
<dbReference type="AlphaFoldDB" id="A0A166N8C9"/>
<name>A0A166N8C9_EXIGL</name>
<gene>
    <name evidence="1" type="ORF">EXIGLDRAFT_498282</name>
</gene>
<protein>
    <submittedName>
        <fullName evidence="1">Uncharacterized protein</fullName>
    </submittedName>
</protein>
<organism evidence="1 2">
    <name type="scientific">Exidia glandulosa HHB12029</name>
    <dbReference type="NCBI Taxonomy" id="1314781"/>
    <lineage>
        <taxon>Eukaryota</taxon>
        <taxon>Fungi</taxon>
        <taxon>Dikarya</taxon>
        <taxon>Basidiomycota</taxon>
        <taxon>Agaricomycotina</taxon>
        <taxon>Agaricomycetes</taxon>
        <taxon>Auriculariales</taxon>
        <taxon>Exidiaceae</taxon>
        <taxon>Exidia</taxon>
    </lineage>
</organism>
<reference evidence="1 2" key="1">
    <citation type="journal article" date="2016" name="Mol. Biol. Evol.">
        <title>Comparative Genomics of Early-Diverging Mushroom-Forming Fungi Provides Insights into the Origins of Lignocellulose Decay Capabilities.</title>
        <authorList>
            <person name="Nagy L.G."/>
            <person name="Riley R."/>
            <person name="Tritt A."/>
            <person name="Adam C."/>
            <person name="Daum C."/>
            <person name="Floudas D."/>
            <person name="Sun H."/>
            <person name="Yadav J.S."/>
            <person name="Pangilinan J."/>
            <person name="Larsson K.H."/>
            <person name="Matsuura K."/>
            <person name="Barry K."/>
            <person name="Labutti K."/>
            <person name="Kuo R."/>
            <person name="Ohm R.A."/>
            <person name="Bhattacharya S.S."/>
            <person name="Shirouzu T."/>
            <person name="Yoshinaga Y."/>
            <person name="Martin F.M."/>
            <person name="Grigoriev I.V."/>
            <person name="Hibbett D.S."/>
        </authorList>
    </citation>
    <scope>NUCLEOTIDE SEQUENCE [LARGE SCALE GENOMIC DNA]</scope>
    <source>
        <strain evidence="1 2">HHB12029</strain>
    </source>
</reference>
<dbReference type="EMBL" id="KV426736">
    <property type="protein sequence ID" value="KZV78870.1"/>
    <property type="molecule type" value="Genomic_DNA"/>
</dbReference>
<evidence type="ECO:0000313" key="1">
    <source>
        <dbReference type="EMBL" id="KZV78870.1"/>
    </source>
</evidence>
<dbReference type="InParanoid" id="A0A166N8C9"/>
<keyword evidence="2" id="KW-1185">Reference proteome</keyword>
<proteinExistence type="predicted"/>